<feature type="domain" description="PGG" evidence="9">
    <location>
        <begin position="215"/>
        <end position="301"/>
    </location>
</feature>
<evidence type="ECO:0000256" key="3">
    <source>
        <dbReference type="ARBA" id="ARBA00022737"/>
    </source>
</evidence>
<evidence type="ECO:0000256" key="5">
    <source>
        <dbReference type="ARBA" id="ARBA00023043"/>
    </source>
</evidence>
<organism evidence="10">
    <name type="scientific">Fagus sylvatica</name>
    <name type="common">Beechnut</name>
    <dbReference type="NCBI Taxonomy" id="28930"/>
    <lineage>
        <taxon>Eukaryota</taxon>
        <taxon>Viridiplantae</taxon>
        <taxon>Streptophyta</taxon>
        <taxon>Embryophyta</taxon>
        <taxon>Tracheophyta</taxon>
        <taxon>Spermatophyta</taxon>
        <taxon>Magnoliopsida</taxon>
        <taxon>eudicotyledons</taxon>
        <taxon>Gunneridae</taxon>
        <taxon>Pentapetalae</taxon>
        <taxon>rosids</taxon>
        <taxon>fabids</taxon>
        <taxon>Fagales</taxon>
        <taxon>Fagaceae</taxon>
        <taxon>Fagus</taxon>
    </lineage>
</organism>
<dbReference type="Pfam" id="PF13962">
    <property type="entry name" value="PGG"/>
    <property type="match status" value="1"/>
</dbReference>
<dbReference type="SUPFAM" id="SSF48403">
    <property type="entry name" value="Ankyrin repeat"/>
    <property type="match status" value="1"/>
</dbReference>
<evidence type="ECO:0000256" key="2">
    <source>
        <dbReference type="ARBA" id="ARBA00022692"/>
    </source>
</evidence>
<dbReference type="PANTHER" id="PTHR24186">
    <property type="entry name" value="PROTEIN PHOSPHATASE 1 REGULATORY SUBUNIT"/>
    <property type="match status" value="1"/>
</dbReference>
<dbReference type="InterPro" id="IPR002110">
    <property type="entry name" value="Ankyrin_rpt"/>
</dbReference>
<evidence type="ECO:0000256" key="1">
    <source>
        <dbReference type="ARBA" id="ARBA00004141"/>
    </source>
</evidence>
<sequence>MTRKILGSLDTQGQRTLINKADQEGSTPLHCAAFFNSCKTITSLLTFDRNAAYMKDVKGRTALHIAAHRGHDEIMKSILSICPDCSELVDNRGWNALHFAVNSSCSPENVVQVILDRSILNNLMNEKDANGNTPLHFHSKSSQYLEALICHDRVDKMAFNSQNLDAYDIALTNAELSDKKRPVHFYDGENIPNPFGSGHTHCNRDFCSRHYHAWGFIDKDGTHPGSAVLMKYTAFRAFVITDTIAMTQSCTAAFILLFMPLLFDVQNLTSFSFLLAILAFCFTIFAMGAMVLAFVTGTYTVLMHSLDLAITTCIIGLCFFIPGIFISIRSSKHLLKMWWDAVTSWKFLKKHER</sequence>
<dbReference type="PROSITE" id="PS50088">
    <property type="entry name" value="ANK_REPEAT"/>
    <property type="match status" value="1"/>
</dbReference>
<accession>A0A2N9I956</accession>
<evidence type="ECO:0000256" key="7">
    <source>
        <dbReference type="PROSITE-ProRule" id="PRU00023"/>
    </source>
</evidence>
<proteinExistence type="predicted"/>
<dbReference type="Gene3D" id="1.25.40.20">
    <property type="entry name" value="Ankyrin repeat-containing domain"/>
    <property type="match status" value="1"/>
</dbReference>
<keyword evidence="5 7" id="KW-0040">ANK repeat</keyword>
<dbReference type="SMART" id="SM00248">
    <property type="entry name" value="ANK"/>
    <property type="match status" value="4"/>
</dbReference>
<keyword evidence="4 8" id="KW-1133">Transmembrane helix</keyword>
<dbReference type="PROSITE" id="PS50297">
    <property type="entry name" value="ANK_REP_REGION"/>
    <property type="match status" value="1"/>
</dbReference>
<feature type="repeat" description="ANK" evidence="7">
    <location>
        <begin position="58"/>
        <end position="80"/>
    </location>
</feature>
<dbReference type="PANTHER" id="PTHR24186:SF36">
    <property type="entry name" value="SERINE_THREONINE-PROTEIN PHOSPHATASE 6 REGULATORY ANKYRIN REPEAT SUBUNIT A-LIKE"/>
    <property type="match status" value="1"/>
</dbReference>
<keyword evidence="2 8" id="KW-0812">Transmembrane</keyword>
<comment type="subcellular location">
    <subcellularLocation>
        <location evidence="1">Membrane</location>
        <topology evidence="1">Multi-pass membrane protein</topology>
    </subcellularLocation>
</comment>
<evidence type="ECO:0000256" key="8">
    <source>
        <dbReference type="SAM" id="Phobius"/>
    </source>
</evidence>
<evidence type="ECO:0000313" key="10">
    <source>
        <dbReference type="EMBL" id="SPD20580.1"/>
    </source>
</evidence>
<keyword evidence="3" id="KW-0677">Repeat</keyword>
<feature type="transmembrane region" description="Helical" evidence="8">
    <location>
        <begin position="275"/>
        <end position="302"/>
    </location>
</feature>
<dbReference type="GO" id="GO:0005886">
    <property type="term" value="C:plasma membrane"/>
    <property type="evidence" value="ECO:0007669"/>
    <property type="project" value="TreeGrafter"/>
</dbReference>
<evidence type="ECO:0000256" key="6">
    <source>
        <dbReference type="ARBA" id="ARBA00023136"/>
    </source>
</evidence>
<reference evidence="10" key="1">
    <citation type="submission" date="2018-02" db="EMBL/GenBank/DDBJ databases">
        <authorList>
            <person name="Cohen D.B."/>
            <person name="Kent A.D."/>
        </authorList>
    </citation>
    <scope>NUCLEOTIDE SEQUENCE</scope>
</reference>
<gene>
    <name evidence="10" type="ORF">FSB_LOCUS48462</name>
</gene>
<evidence type="ECO:0000259" key="9">
    <source>
        <dbReference type="Pfam" id="PF13962"/>
    </source>
</evidence>
<feature type="transmembrane region" description="Helical" evidence="8">
    <location>
        <begin position="244"/>
        <end position="263"/>
    </location>
</feature>
<dbReference type="InterPro" id="IPR026961">
    <property type="entry name" value="PGG_dom"/>
</dbReference>
<dbReference type="InterPro" id="IPR036770">
    <property type="entry name" value="Ankyrin_rpt-contain_sf"/>
</dbReference>
<name>A0A2N9I956_FAGSY</name>
<keyword evidence="6 8" id="KW-0472">Membrane</keyword>
<feature type="transmembrane region" description="Helical" evidence="8">
    <location>
        <begin position="308"/>
        <end position="328"/>
    </location>
</feature>
<dbReference type="EMBL" id="OIVN01005037">
    <property type="protein sequence ID" value="SPD20580.1"/>
    <property type="molecule type" value="Genomic_DNA"/>
</dbReference>
<dbReference type="AlphaFoldDB" id="A0A2N9I956"/>
<protein>
    <recommendedName>
        <fullName evidence="9">PGG domain-containing protein</fullName>
    </recommendedName>
</protein>
<evidence type="ECO:0000256" key="4">
    <source>
        <dbReference type="ARBA" id="ARBA00022989"/>
    </source>
</evidence>
<dbReference type="Pfam" id="PF12796">
    <property type="entry name" value="Ank_2"/>
    <property type="match status" value="1"/>
</dbReference>